<dbReference type="OrthoDB" id="20837at2"/>
<dbReference type="RefSeq" id="WP_004376241.1">
    <property type="nucleotide sequence ID" value="NZ_AMXF01000226.1"/>
</dbReference>
<dbReference type="AlphaFoldDB" id="N6YV52"/>
<dbReference type="Gene3D" id="3.30.70.1990">
    <property type="match status" value="1"/>
</dbReference>
<dbReference type="PANTHER" id="PTHR42923">
    <property type="entry name" value="PROTOPORPHYRINOGEN OXIDASE"/>
    <property type="match status" value="1"/>
</dbReference>
<dbReference type="Proteomes" id="UP000013047">
    <property type="component" value="Unassembled WGS sequence"/>
</dbReference>
<keyword evidence="3" id="KW-1185">Reference proteome</keyword>
<reference evidence="2 3" key="1">
    <citation type="submission" date="2012-09" db="EMBL/GenBank/DDBJ databases">
        <title>Draft Genome Sequences of 6 Strains from Genus Thauera.</title>
        <authorList>
            <person name="Liu B."/>
            <person name="Shapleigh J.P."/>
            <person name="Frostegard A.H."/>
        </authorList>
    </citation>
    <scope>NUCLEOTIDE SEQUENCE [LARGE SCALE GENOMIC DNA]</scope>
    <source>
        <strain evidence="2 3">B4P</strain>
    </source>
</reference>
<dbReference type="Gene3D" id="3.50.50.60">
    <property type="entry name" value="FAD/NAD(P)-binding domain"/>
    <property type="match status" value="1"/>
</dbReference>
<dbReference type="EMBL" id="AMXF01000226">
    <property type="protein sequence ID" value="ENO95395.1"/>
    <property type="molecule type" value="Genomic_DNA"/>
</dbReference>
<dbReference type="GO" id="GO:0016491">
    <property type="term" value="F:oxidoreductase activity"/>
    <property type="evidence" value="ECO:0007669"/>
    <property type="project" value="InterPro"/>
</dbReference>
<evidence type="ECO:0000313" key="3">
    <source>
        <dbReference type="Proteomes" id="UP000013047"/>
    </source>
</evidence>
<dbReference type="InterPro" id="IPR050464">
    <property type="entry name" value="Zeta_carotene_desat/Oxidored"/>
</dbReference>
<feature type="domain" description="Amine oxidase" evidence="1">
    <location>
        <begin position="31"/>
        <end position="285"/>
    </location>
</feature>
<dbReference type="FunFam" id="1.10.405.20:FF:000001">
    <property type="entry name" value="Amine oxidase"/>
    <property type="match status" value="1"/>
</dbReference>
<dbReference type="SUPFAM" id="SSF51905">
    <property type="entry name" value="FAD/NAD(P)-binding domain"/>
    <property type="match status" value="1"/>
</dbReference>
<sequence>MKMGEIERLHAAGEAGRGGPGRRIAVIGGGIAGLSTAWLLAPQHRVTLFEAGSYVGGHTNTIDVTVDGLTHPVDTGFLVFNRRTYPNLCALFALLQVEAVETEMSFGVSLAEPELEWAGTDLGTVFAQRSNLVRPAFLSMLRDILRFNRETTRMAHERSMPALSLGEYLDLEGYSQAFRDWYLLPMAAAIWSCPTRTMLAYPLATFVQFCHNHGLLQILDRPSWMTVKGGGRSYVRHMLSRLEDVRVNAPVQRVVRGADAVWVHTAAGAERFDELVFACHSDQALAILGGEATPEERRILGAVQYQDNVAYLHTDTALLPRRPKVWSAWNYLAGKGAPDARPVSVSYLINRLQPLPFQTPVVVSLNPFTEPAADKTLRRIEYAHPVFDHGAIDAQAALPAIQGRERCWFAGAWTGYGFHEDGLKSAVAVVEAMGVEVPWRRGRVPVADVQQPAPLEAAA</sequence>
<accession>N6YV52</accession>
<dbReference type="Pfam" id="PF01593">
    <property type="entry name" value="Amino_oxidase"/>
    <property type="match status" value="1"/>
</dbReference>
<comment type="caution">
    <text evidence="2">The sequence shown here is derived from an EMBL/GenBank/DDBJ whole genome shotgun (WGS) entry which is preliminary data.</text>
</comment>
<dbReference type="PANTHER" id="PTHR42923:SF17">
    <property type="entry name" value="AMINE OXIDASE DOMAIN-CONTAINING PROTEIN"/>
    <property type="match status" value="1"/>
</dbReference>
<protein>
    <submittedName>
        <fullName evidence="2">FAD dependent oxidoreductase</fullName>
    </submittedName>
</protein>
<evidence type="ECO:0000259" key="1">
    <source>
        <dbReference type="Pfam" id="PF01593"/>
    </source>
</evidence>
<dbReference type="InterPro" id="IPR002937">
    <property type="entry name" value="Amino_oxidase"/>
</dbReference>
<gene>
    <name evidence="2" type="ORF">C667_19228</name>
</gene>
<organism evidence="2 3">
    <name type="scientific">Thauera phenylacetica B4P</name>
    <dbReference type="NCBI Taxonomy" id="1234382"/>
    <lineage>
        <taxon>Bacteria</taxon>
        <taxon>Pseudomonadati</taxon>
        <taxon>Pseudomonadota</taxon>
        <taxon>Betaproteobacteria</taxon>
        <taxon>Rhodocyclales</taxon>
        <taxon>Zoogloeaceae</taxon>
        <taxon>Thauera</taxon>
    </lineage>
</organism>
<proteinExistence type="predicted"/>
<evidence type="ECO:0000313" key="2">
    <source>
        <dbReference type="EMBL" id="ENO95395.1"/>
    </source>
</evidence>
<dbReference type="Gene3D" id="1.10.405.20">
    <property type="match status" value="1"/>
</dbReference>
<name>N6YV52_9RHOO</name>
<dbReference type="InterPro" id="IPR036188">
    <property type="entry name" value="FAD/NAD-bd_sf"/>
</dbReference>